<evidence type="ECO:0000256" key="1">
    <source>
        <dbReference type="SAM" id="MobiDB-lite"/>
    </source>
</evidence>
<feature type="compositionally biased region" description="Basic residues" evidence="1">
    <location>
        <begin position="115"/>
        <end position="133"/>
    </location>
</feature>
<evidence type="ECO:0000313" key="2">
    <source>
        <dbReference type="EMBL" id="KAJ6260329.1"/>
    </source>
</evidence>
<dbReference type="Proteomes" id="UP001221413">
    <property type="component" value="Unassembled WGS sequence"/>
</dbReference>
<protein>
    <submittedName>
        <fullName evidence="2">Uncharacterized protein</fullName>
    </submittedName>
</protein>
<accession>A0AAD6IYH9</accession>
<dbReference type="AlphaFoldDB" id="A0AAD6IYH9"/>
<proteinExistence type="predicted"/>
<organism evidence="2 3">
    <name type="scientific">Drechslerella dactyloides</name>
    <name type="common">Nematode-trapping fungus</name>
    <name type="synonym">Arthrobotrys dactyloides</name>
    <dbReference type="NCBI Taxonomy" id="74499"/>
    <lineage>
        <taxon>Eukaryota</taxon>
        <taxon>Fungi</taxon>
        <taxon>Dikarya</taxon>
        <taxon>Ascomycota</taxon>
        <taxon>Pezizomycotina</taxon>
        <taxon>Orbiliomycetes</taxon>
        <taxon>Orbiliales</taxon>
        <taxon>Orbiliaceae</taxon>
        <taxon>Drechslerella</taxon>
    </lineage>
</organism>
<name>A0AAD6IYH9_DREDA</name>
<comment type="caution">
    <text evidence="2">The sequence shown here is derived from an EMBL/GenBank/DDBJ whole genome shotgun (WGS) entry which is preliminary data.</text>
</comment>
<dbReference type="EMBL" id="JAQGDS010000005">
    <property type="protein sequence ID" value="KAJ6260329.1"/>
    <property type="molecule type" value="Genomic_DNA"/>
</dbReference>
<evidence type="ECO:0000313" key="3">
    <source>
        <dbReference type="Proteomes" id="UP001221413"/>
    </source>
</evidence>
<keyword evidence="3" id="KW-1185">Reference proteome</keyword>
<sequence>MTRPVEPEFPSHPVHVIYHQQCGHTLRRVLRVDPDDESQSGCICDLPPQEIWQTRRLQRGGVSCEIDELTYEARSVPTKCNACTGMTHRVGDHEMSSETESAGDQGVTTRASLTKSKRRSSKSARKRSPRGAKRGSVYAAAKATPATRLATKLEKMGIERSPSGSPVKRRRRSNNKQNAKQGDEMGLTIEERVWKHLRSGPVSAS</sequence>
<feature type="compositionally biased region" description="Low complexity" evidence="1">
    <location>
        <begin position="134"/>
        <end position="150"/>
    </location>
</feature>
<reference evidence="2" key="1">
    <citation type="submission" date="2023-01" db="EMBL/GenBank/DDBJ databases">
        <title>The chitinases involved in constricting ring structure development in the nematode-trapping fungus Drechslerella dactyloides.</title>
        <authorList>
            <person name="Wang R."/>
            <person name="Zhang L."/>
            <person name="Tang P."/>
            <person name="Li S."/>
            <person name="Liang L."/>
        </authorList>
    </citation>
    <scope>NUCLEOTIDE SEQUENCE</scope>
    <source>
        <strain evidence="2">YMF1.00031</strain>
    </source>
</reference>
<feature type="region of interest" description="Disordered" evidence="1">
    <location>
        <begin position="91"/>
        <end position="187"/>
    </location>
</feature>
<gene>
    <name evidence="2" type="ORF">Dda_4554</name>
</gene>